<name>A0A7K7AN16_9AVES</name>
<comment type="caution">
    <text evidence="13">The sequence shown here is derived from an EMBL/GenBank/DDBJ whole genome shotgun (WGS) entry which is preliminary data.</text>
</comment>
<proteinExistence type="inferred from homology"/>
<keyword evidence="11" id="KW-0472">Membrane</keyword>
<feature type="domain" description="Nitroreductase" evidence="12">
    <location>
        <begin position="100"/>
        <end position="266"/>
    </location>
</feature>
<dbReference type="Pfam" id="PF00881">
    <property type="entry name" value="Nitroreductase"/>
    <property type="match status" value="1"/>
</dbReference>
<comment type="catalytic activity">
    <reaction evidence="9">
        <text>L-tyrosine + chloride + NADP(+) = 3-chloro-L-tyrosine + NADPH</text>
        <dbReference type="Rhea" id="RHEA:70343"/>
        <dbReference type="ChEBI" id="CHEBI:17996"/>
        <dbReference type="ChEBI" id="CHEBI:57783"/>
        <dbReference type="ChEBI" id="CHEBI:58315"/>
        <dbReference type="ChEBI" id="CHEBI:58349"/>
        <dbReference type="ChEBI" id="CHEBI:189422"/>
    </reaction>
    <physiologicalReaction direction="right-to-left" evidence="9">
        <dbReference type="Rhea" id="RHEA:70345"/>
    </physiologicalReaction>
</comment>
<reference evidence="13 14" key="1">
    <citation type="submission" date="2019-09" db="EMBL/GenBank/DDBJ databases">
        <title>Bird 10,000 Genomes (B10K) Project - Family phase.</title>
        <authorList>
            <person name="Zhang G."/>
        </authorList>
    </citation>
    <scope>NUCLEOTIDE SEQUENCE [LARGE SCALE GENOMIC DNA]</scope>
    <source>
        <strain evidence="13">B10K-MSB-03</strain>
    </source>
</reference>
<dbReference type="InterPro" id="IPR000415">
    <property type="entry name" value="Nitroreductase-like"/>
</dbReference>
<evidence type="ECO:0000313" key="14">
    <source>
        <dbReference type="Proteomes" id="UP000531938"/>
    </source>
</evidence>
<dbReference type="EC" id="1.21.1.1" evidence="2"/>
<evidence type="ECO:0000256" key="1">
    <source>
        <dbReference type="ARBA" id="ARBA00007118"/>
    </source>
</evidence>
<comment type="catalytic activity">
    <reaction evidence="8">
        <text>3-iodo-L-tyrosine + iodide + NADP(+) = 3,5-diiodo-L-tyrosine + NADPH + H(+)</text>
        <dbReference type="Rhea" id="RHEA:27457"/>
        <dbReference type="ChEBI" id="CHEBI:15378"/>
        <dbReference type="ChEBI" id="CHEBI:16382"/>
        <dbReference type="ChEBI" id="CHEBI:57506"/>
        <dbReference type="ChEBI" id="CHEBI:57783"/>
        <dbReference type="ChEBI" id="CHEBI:58349"/>
        <dbReference type="ChEBI" id="CHEBI:59898"/>
    </reaction>
    <physiologicalReaction direction="right-to-left" evidence="8">
        <dbReference type="Rhea" id="RHEA:27459"/>
    </physiologicalReaction>
</comment>
<evidence type="ECO:0000256" key="9">
    <source>
        <dbReference type="ARBA" id="ARBA00048356"/>
    </source>
</evidence>
<keyword evidence="11" id="KW-1133">Transmembrane helix</keyword>
<dbReference type="GO" id="GO:0005886">
    <property type="term" value="C:plasma membrane"/>
    <property type="evidence" value="ECO:0007669"/>
    <property type="project" value="TreeGrafter"/>
</dbReference>
<evidence type="ECO:0000313" key="13">
    <source>
        <dbReference type="EMBL" id="NWX97615.1"/>
    </source>
</evidence>
<dbReference type="CDD" id="cd02144">
    <property type="entry name" value="iodotyrosine_dehalogenase"/>
    <property type="match status" value="1"/>
</dbReference>
<dbReference type="PANTHER" id="PTHR23026:SF90">
    <property type="entry name" value="IODOTYROSINE DEIODINASE 1"/>
    <property type="match status" value="1"/>
</dbReference>
<evidence type="ECO:0000256" key="11">
    <source>
        <dbReference type="SAM" id="Phobius"/>
    </source>
</evidence>
<keyword evidence="11" id="KW-0812">Transmembrane</keyword>
<keyword evidence="14" id="KW-1185">Reference proteome</keyword>
<accession>A0A7K7AN16</accession>
<evidence type="ECO:0000256" key="10">
    <source>
        <dbReference type="SAM" id="MobiDB-lite"/>
    </source>
</evidence>
<feature type="region of interest" description="Disordered" evidence="10">
    <location>
        <begin position="29"/>
        <end position="54"/>
    </location>
</feature>
<protein>
    <recommendedName>
        <fullName evidence="2">iodotyrosine deiodinase</fullName>
        <ecNumber evidence="2">1.21.1.1</ecNumber>
    </recommendedName>
</protein>
<evidence type="ECO:0000259" key="12">
    <source>
        <dbReference type="Pfam" id="PF00881"/>
    </source>
</evidence>
<keyword evidence="3" id="KW-0285">Flavoprotein</keyword>
<keyword evidence="4" id="KW-0288">FMN</keyword>
<feature type="transmembrane region" description="Helical" evidence="11">
    <location>
        <begin position="6"/>
        <end position="23"/>
    </location>
</feature>
<dbReference type="InterPro" id="IPR050627">
    <property type="entry name" value="Nitroreductase/BluB"/>
</dbReference>
<evidence type="ECO:0000256" key="2">
    <source>
        <dbReference type="ARBA" id="ARBA00012348"/>
    </source>
</evidence>
<dbReference type="GO" id="GO:0140616">
    <property type="term" value="F:iodotyrosine deiodinase activity"/>
    <property type="evidence" value="ECO:0007669"/>
    <property type="project" value="UniProtKB-EC"/>
</dbReference>
<sequence>MAFFSSLTPVFIAIICVLIGIILKKNNGERGKHEIKSKPPSRPWVDEDLKDGSDHQVEEEEVDEEWQGFDENIAHVPFTAERHSEAEMIKRSQEFYKLLNQRRSVRFLSDEPVPREVIDNVIRTAGTSPSGAHTEPWTFVVVQDPEIKHKIREIVEEEEEINYKKRMGDRWVNDLKRLRAKEMHRDRAEPSLTVIRGYRSAKAPLNSEQAHHMKRLTSVSLLFLPVLLQNAGLYTVTSTPLNCGPQLRVLLQRPANEKLLLLLPVGYPKKDATVPALTRKPLEDIMVFM</sequence>
<dbReference type="Proteomes" id="UP000531938">
    <property type="component" value="Unassembled WGS sequence"/>
</dbReference>
<dbReference type="AlphaFoldDB" id="A0A7K7AN16"/>
<dbReference type="PANTHER" id="PTHR23026">
    <property type="entry name" value="NADPH NITROREDUCTASE"/>
    <property type="match status" value="1"/>
</dbReference>
<feature type="non-terminal residue" evidence="13">
    <location>
        <position position="1"/>
    </location>
</feature>
<keyword evidence="5" id="KW-0560">Oxidoreductase</keyword>
<comment type="catalytic activity">
    <reaction evidence="7">
        <text>bromide + L-tyrosine + NADP(+) = 3-bromo-L-tyrosine + NADPH</text>
        <dbReference type="Rhea" id="RHEA:70347"/>
        <dbReference type="ChEBI" id="CHEBI:15858"/>
        <dbReference type="ChEBI" id="CHEBI:57783"/>
        <dbReference type="ChEBI" id="CHEBI:58315"/>
        <dbReference type="ChEBI" id="CHEBI:58349"/>
        <dbReference type="ChEBI" id="CHEBI:189423"/>
    </reaction>
    <physiologicalReaction direction="right-to-left" evidence="7">
        <dbReference type="Rhea" id="RHEA:70349"/>
    </physiologicalReaction>
</comment>
<comment type="similarity">
    <text evidence="1">Belongs to the nitroreductase family.</text>
</comment>
<comment type="catalytic activity">
    <reaction evidence="6">
        <text>iodide + L-tyrosine + NADP(+) = 3-iodo-L-tyrosine + NADPH</text>
        <dbReference type="Rhea" id="RHEA:27453"/>
        <dbReference type="ChEBI" id="CHEBI:16382"/>
        <dbReference type="ChEBI" id="CHEBI:57783"/>
        <dbReference type="ChEBI" id="CHEBI:58315"/>
        <dbReference type="ChEBI" id="CHEBI:58349"/>
        <dbReference type="ChEBI" id="CHEBI:59898"/>
    </reaction>
    <physiologicalReaction direction="right-to-left" evidence="6">
        <dbReference type="Rhea" id="RHEA:27455"/>
    </physiologicalReaction>
</comment>
<gene>
    <name evidence="13" type="primary">Iyd</name>
    <name evidence="13" type="ORF">NOTORN_R05212</name>
</gene>
<evidence type="ECO:0000256" key="3">
    <source>
        <dbReference type="ARBA" id="ARBA00022630"/>
    </source>
</evidence>
<evidence type="ECO:0000256" key="4">
    <source>
        <dbReference type="ARBA" id="ARBA00022643"/>
    </source>
</evidence>
<feature type="compositionally biased region" description="Basic and acidic residues" evidence="10">
    <location>
        <begin position="44"/>
        <end position="54"/>
    </location>
</feature>
<dbReference type="EMBL" id="VZSH01000027">
    <property type="protein sequence ID" value="NWX97615.1"/>
    <property type="molecule type" value="Genomic_DNA"/>
</dbReference>
<evidence type="ECO:0000256" key="8">
    <source>
        <dbReference type="ARBA" id="ARBA00047519"/>
    </source>
</evidence>
<organism evidence="13 14">
    <name type="scientific">Nothoprocta ornata</name>
    <dbReference type="NCBI Taxonomy" id="83376"/>
    <lineage>
        <taxon>Eukaryota</taxon>
        <taxon>Metazoa</taxon>
        <taxon>Chordata</taxon>
        <taxon>Craniata</taxon>
        <taxon>Vertebrata</taxon>
        <taxon>Euteleostomi</taxon>
        <taxon>Archelosauria</taxon>
        <taxon>Archosauria</taxon>
        <taxon>Dinosauria</taxon>
        <taxon>Saurischia</taxon>
        <taxon>Theropoda</taxon>
        <taxon>Coelurosauria</taxon>
        <taxon>Aves</taxon>
        <taxon>Palaeognathae</taxon>
        <taxon>Tinamiformes</taxon>
        <taxon>Tinamidae</taxon>
        <taxon>Nothoprocta</taxon>
    </lineage>
</organism>
<dbReference type="SUPFAM" id="SSF55469">
    <property type="entry name" value="FMN-dependent nitroreductase-like"/>
    <property type="match status" value="1"/>
</dbReference>
<feature type="non-terminal residue" evidence="13">
    <location>
        <position position="289"/>
    </location>
</feature>
<evidence type="ECO:0000256" key="5">
    <source>
        <dbReference type="ARBA" id="ARBA00023002"/>
    </source>
</evidence>
<dbReference type="Gene3D" id="3.40.109.10">
    <property type="entry name" value="NADH Oxidase"/>
    <property type="match status" value="1"/>
</dbReference>
<dbReference type="InterPro" id="IPR029479">
    <property type="entry name" value="Nitroreductase"/>
</dbReference>
<evidence type="ECO:0000256" key="6">
    <source>
        <dbReference type="ARBA" id="ARBA00033619"/>
    </source>
</evidence>
<evidence type="ECO:0000256" key="7">
    <source>
        <dbReference type="ARBA" id="ARBA00033666"/>
    </source>
</evidence>
<dbReference type="GO" id="GO:0006570">
    <property type="term" value="P:tyrosine metabolic process"/>
    <property type="evidence" value="ECO:0007669"/>
    <property type="project" value="TreeGrafter"/>
</dbReference>